<evidence type="ECO:0000313" key="2">
    <source>
        <dbReference type="EMBL" id="MBB4949015.1"/>
    </source>
</evidence>
<keyword evidence="1" id="KW-0812">Transmembrane</keyword>
<dbReference type="AlphaFoldDB" id="A0A7W7SEH7"/>
<sequence length="191" mass="20682">MSHAEKVPALADGRPEFSITYTAGVPGDVVWVAHLYGYALAGMSAGDSSTSIRFVRDDSPPARRRAAYMWNPQADPSFAPPFSWRTDTPFGFNPPGWHPAVRISGMTPQDAKDVQMLAGLTRASRFSVLAIVLIFGGGLAWALLKSTDNWEWKTALALGLCALFVALRTFGYRTSHRAAAARAQKKWGPGG</sequence>
<keyword evidence="1" id="KW-1133">Transmembrane helix</keyword>
<name>A0A7W7SEH7_9ACTN</name>
<keyword evidence="1" id="KW-0472">Membrane</keyword>
<feature type="transmembrane region" description="Helical" evidence="1">
    <location>
        <begin position="126"/>
        <end position="144"/>
    </location>
</feature>
<proteinExistence type="predicted"/>
<dbReference type="Proteomes" id="UP000573327">
    <property type="component" value="Unassembled WGS sequence"/>
</dbReference>
<accession>A0A7W7SEH7</accession>
<gene>
    <name evidence="2" type="ORF">F4556_004550</name>
</gene>
<protein>
    <submittedName>
        <fullName evidence="2">Uncharacterized protein</fullName>
    </submittedName>
</protein>
<comment type="caution">
    <text evidence="2">The sequence shown here is derived from an EMBL/GenBank/DDBJ whole genome shotgun (WGS) entry which is preliminary data.</text>
</comment>
<keyword evidence="3" id="KW-1185">Reference proteome</keyword>
<organism evidence="2 3">
    <name type="scientific">Kitasatospora gansuensis</name>
    <dbReference type="NCBI Taxonomy" id="258050"/>
    <lineage>
        <taxon>Bacteria</taxon>
        <taxon>Bacillati</taxon>
        <taxon>Actinomycetota</taxon>
        <taxon>Actinomycetes</taxon>
        <taxon>Kitasatosporales</taxon>
        <taxon>Streptomycetaceae</taxon>
        <taxon>Kitasatospora</taxon>
    </lineage>
</organism>
<feature type="transmembrane region" description="Helical" evidence="1">
    <location>
        <begin position="150"/>
        <end position="167"/>
    </location>
</feature>
<evidence type="ECO:0000313" key="3">
    <source>
        <dbReference type="Proteomes" id="UP000573327"/>
    </source>
</evidence>
<reference evidence="2 3" key="1">
    <citation type="submission" date="2020-08" db="EMBL/GenBank/DDBJ databases">
        <title>Sequencing the genomes of 1000 actinobacteria strains.</title>
        <authorList>
            <person name="Klenk H.-P."/>
        </authorList>
    </citation>
    <scope>NUCLEOTIDE SEQUENCE [LARGE SCALE GENOMIC DNA]</scope>
    <source>
        <strain evidence="2 3">DSM 44786</strain>
    </source>
</reference>
<evidence type="ECO:0000256" key="1">
    <source>
        <dbReference type="SAM" id="Phobius"/>
    </source>
</evidence>
<dbReference type="RefSeq" id="WP_184919069.1">
    <property type="nucleotide sequence ID" value="NZ_JACHJR010000001.1"/>
</dbReference>
<dbReference type="EMBL" id="JACHJR010000001">
    <property type="protein sequence ID" value="MBB4949015.1"/>
    <property type="molecule type" value="Genomic_DNA"/>
</dbReference>